<organism evidence="3 4">
    <name type="scientific">Nocardiopsis composta</name>
    <dbReference type="NCBI Taxonomy" id="157465"/>
    <lineage>
        <taxon>Bacteria</taxon>
        <taxon>Bacillati</taxon>
        <taxon>Actinomycetota</taxon>
        <taxon>Actinomycetes</taxon>
        <taxon>Streptosporangiales</taxon>
        <taxon>Nocardiopsidaceae</taxon>
        <taxon>Nocardiopsis</taxon>
    </lineage>
</organism>
<evidence type="ECO:0000256" key="2">
    <source>
        <dbReference type="SAM" id="Phobius"/>
    </source>
</evidence>
<protein>
    <recommendedName>
        <fullName evidence="5">MFS transporter</fullName>
    </recommendedName>
</protein>
<comment type="caution">
    <text evidence="3">The sequence shown here is derived from an EMBL/GenBank/DDBJ whole genome shotgun (WGS) entry which is preliminary data.</text>
</comment>
<evidence type="ECO:0008006" key="5">
    <source>
        <dbReference type="Google" id="ProtNLM"/>
    </source>
</evidence>
<dbReference type="AlphaFoldDB" id="A0A7W8QR71"/>
<gene>
    <name evidence="3" type="ORF">HDA36_004220</name>
</gene>
<feature type="transmembrane region" description="Helical" evidence="2">
    <location>
        <begin position="96"/>
        <end position="121"/>
    </location>
</feature>
<proteinExistence type="predicted"/>
<feature type="compositionally biased region" description="Basic residues" evidence="1">
    <location>
        <begin position="135"/>
        <end position="147"/>
    </location>
</feature>
<feature type="region of interest" description="Disordered" evidence="1">
    <location>
        <begin position="134"/>
        <end position="165"/>
    </location>
</feature>
<feature type="compositionally biased region" description="Gly residues" evidence="1">
    <location>
        <begin position="152"/>
        <end position="164"/>
    </location>
</feature>
<keyword evidence="4" id="KW-1185">Reference proteome</keyword>
<feature type="transmembrane region" description="Helical" evidence="2">
    <location>
        <begin position="20"/>
        <end position="45"/>
    </location>
</feature>
<dbReference type="SUPFAM" id="SSF103473">
    <property type="entry name" value="MFS general substrate transporter"/>
    <property type="match status" value="1"/>
</dbReference>
<reference evidence="3 4" key="1">
    <citation type="submission" date="2020-08" db="EMBL/GenBank/DDBJ databases">
        <title>Sequencing the genomes of 1000 actinobacteria strains.</title>
        <authorList>
            <person name="Klenk H.-P."/>
        </authorList>
    </citation>
    <scope>NUCLEOTIDE SEQUENCE [LARGE SCALE GENOMIC DNA]</scope>
    <source>
        <strain evidence="3 4">DSM 44551</strain>
    </source>
</reference>
<dbReference type="EMBL" id="JACHDB010000001">
    <property type="protein sequence ID" value="MBB5434136.1"/>
    <property type="molecule type" value="Genomic_DNA"/>
</dbReference>
<keyword evidence="2" id="KW-1133">Transmembrane helix</keyword>
<evidence type="ECO:0000256" key="1">
    <source>
        <dbReference type="SAM" id="MobiDB-lite"/>
    </source>
</evidence>
<sequence>MSSTTAYSAERPGPAGRPPFRAWSAVVSVMMGIFAIVTAEILPIGLLTSIGADFTVSDGMAGLTMAMPGPVAAVSAPLATAVAARIDRRLMPCAFILLPAAAFAALGLPAVAVFAALLSALPVLPPECATPDARARRHAAEHRHPLRAGRGVPRGVGPPRGGALGRSRALIGGWVSRPLRRPRRSPRRCRPG</sequence>
<keyword evidence="2" id="KW-0812">Transmembrane</keyword>
<name>A0A7W8QR71_9ACTN</name>
<evidence type="ECO:0000313" key="3">
    <source>
        <dbReference type="EMBL" id="MBB5434136.1"/>
    </source>
</evidence>
<dbReference type="InterPro" id="IPR036259">
    <property type="entry name" value="MFS_trans_sf"/>
</dbReference>
<evidence type="ECO:0000313" key="4">
    <source>
        <dbReference type="Proteomes" id="UP000572635"/>
    </source>
</evidence>
<keyword evidence="2" id="KW-0472">Membrane</keyword>
<feature type="transmembrane region" description="Helical" evidence="2">
    <location>
        <begin position="65"/>
        <end position="84"/>
    </location>
</feature>
<accession>A0A7W8QR71</accession>
<dbReference type="Proteomes" id="UP000572635">
    <property type="component" value="Unassembled WGS sequence"/>
</dbReference>